<proteinExistence type="predicted"/>
<gene>
    <name evidence="1" type="ORF">BpHYR1_012410</name>
</gene>
<dbReference type="EMBL" id="REGN01001365">
    <property type="protein sequence ID" value="RNA35193.1"/>
    <property type="molecule type" value="Genomic_DNA"/>
</dbReference>
<sequence>MPYLSSKKTMLDLGFTLRIVNTKLQYVLVVVVTCRKRIISSTKWCINLIFYFANRSIFWQKMN</sequence>
<organism evidence="1 2">
    <name type="scientific">Brachionus plicatilis</name>
    <name type="common">Marine rotifer</name>
    <name type="synonym">Brachionus muelleri</name>
    <dbReference type="NCBI Taxonomy" id="10195"/>
    <lineage>
        <taxon>Eukaryota</taxon>
        <taxon>Metazoa</taxon>
        <taxon>Spiralia</taxon>
        <taxon>Gnathifera</taxon>
        <taxon>Rotifera</taxon>
        <taxon>Eurotatoria</taxon>
        <taxon>Monogononta</taxon>
        <taxon>Pseudotrocha</taxon>
        <taxon>Ploima</taxon>
        <taxon>Brachionidae</taxon>
        <taxon>Brachionus</taxon>
    </lineage>
</organism>
<comment type="caution">
    <text evidence="1">The sequence shown here is derived from an EMBL/GenBank/DDBJ whole genome shotgun (WGS) entry which is preliminary data.</text>
</comment>
<reference evidence="1 2" key="1">
    <citation type="journal article" date="2018" name="Sci. Rep.">
        <title>Genomic signatures of local adaptation to the degree of environmental predictability in rotifers.</title>
        <authorList>
            <person name="Franch-Gras L."/>
            <person name="Hahn C."/>
            <person name="Garcia-Roger E.M."/>
            <person name="Carmona M.J."/>
            <person name="Serra M."/>
            <person name="Gomez A."/>
        </authorList>
    </citation>
    <scope>NUCLEOTIDE SEQUENCE [LARGE SCALE GENOMIC DNA]</scope>
    <source>
        <strain evidence="1">HYR1</strain>
    </source>
</reference>
<protein>
    <submittedName>
        <fullName evidence="1">Uncharacterized protein</fullName>
    </submittedName>
</protein>
<name>A0A3M7SHD1_BRAPC</name>
<dbReference type="Proteomes" id="UP000276133">
    <property type="component" value="Unassembled WGS sequence"/>
</dbReference>
<evidence type="ECO:0000313" key="2">
    <source>
        <dbReference type="Proteomes" id="UP000276133"/>
    </source>
</evidence>
<keyword evidence="2" id="KW-1185">Reference proteome</keyword>
<evidence type="ECO:0000313" key="1">
    <source>
        <dbReference type="EMBL" id="RNA35193.1"/>
    </source>
</evidence>
<accession>A0A3M7SHD1</accession>
<dbReference type="AlphaFoldDB" id="A0A3M7SHD1"/>